<evidence type="ECO:0000313" key="3">
    <source>
        <dbReference type="Proteomes" id="UP001596492"/>
    </source>
</evidence>
<organism evidence="2 3">
    <name type="scientific">Hirschia litorea</name>
    <dbReference type="NCBI Taxonomy" id="1199156"/>
    <lineage>
        <taxon>Bacteria</taxon>
        <taxon>Pseudomonadati</taxon>
        <taxon>Pseudomonadota</taxon>
        <taxon>Alphaproteobacteria</taxon>
        <taxon>Hyphomonadales</taxon>
        <taxon>Hyphomonadaceae</taxon>
        <taxon>Hirschia</taxon>
    </lineage>
</organism>
<comment type="caution">
    <text evidence="2">The sequence shown here is derived from an EMBL/GenBank/DDBJ whole genome shotgun (WGS) entry which is preliminary data.</text>
</comment>
<protein>
    <submittedName>
        <fullName evidence="2">DUF885 domain-containing protein</fullName>
    </submittedName>
</protein>
<feature type="region of interest" description="Disordered" evidence="1">
    <location>
        <begin position="21"/>
        <end position="47"/>
    </location>
</feature>
<dbReference type="PANTHER" id="PTHR33361">
    <property type="entry name" value="GLR0591 PROTEIN"/>
    <property type="match status" value="1"/>
</dbReference>
<keyword evidence="3" id="KW-1185">Reference proteome</keyword>
<accession>A0ABW2ILM8</accession>
<dbReference type="PROSITE" id="PS51257">
    <property type="entry name" value="PROKAR_LIPOPROTEIN"/>
    <property type="match status" value="1"/>
</dbReference>
<sequence>MRHSVSILALTLVAACASSTETRDIASPETAQKVQTSAAPAEEVQTPTAMEAATGASAVLKDTTKEARAKQAQTTEQAAIEETEKLYAFFSEQFDARIARSPMFQTSLGLKTNYNQWDDPSDEADIAHFKLDQAAASLMEELVDYDALTPDGQLSYRLFKNNALQQKSLFPFRHHNYVFDQMNGVQSSIPAFLINQHRIKSVSDADAYIERLNGIPEYLGGHLKNAQMSAEKGIRPPKFVYKYVRSDIANVLKGAPFSEGEDSPLFNDFKEKVNALDISSDEKLTLIMKANAALITSVQPAYEQLSAWLESDLENATDDDGSWKLPDGASFYQQRLAAMTTTDLSAAEIHTLGLKEVDRIHSEMRNIMQKVEFKGNFKEFFEFMRTDPQFYYSSDEEGRQRYIKEATQLIDTMKTKLPSAFNTFPKADLIVKRVEPFREKSAGKAFYQRPAADGSRPGTYYANLYNMNDMPTYQMEALAYHEGIPGHHMQLAISQELENVPRFRKYGRYTAYTEGWGLYTEYLPKEMGFYQDPYSDFGRLAMELWRAARLVVDTGIHDKKWTREQATQYLMTNTPNPEGDCIKAIDRYIVMPGQATAYKIGMLKILEVREKARAAMGANFSLAEFHDILLASGPIPLSELELSIDQWISESTSQS</sequence>
<evidence type="ECO:0000313" key="2">
    <source>
        <dbReference type="EMBL" id="MFC7292049.1"/>
    </source>
</evidence>
<dbReference type="Proteomes" id="UP001596492">
    <property type="component" value="Unassembled WGS sequence"/>
</dbReference>
<dbReference type="RefSeq" id="WP_382167291.1">
    <property type="nucleotide sequence ID" value="NZ_JBHTBR010000005.1"/>
</dbReference>
<proteinExistence type="predicted"/>
<name>A0ABW2ILM8_9PROT</name>
<evidence type="ECO:0000256" key="1">
    <source>
        <dbReference type="SAM" id="MobiDB-lite"/>
    </source>
</evidence>
<dbReference type="InterPro" id="IPR010281">
    <property type="entry name" value="DUF885"/>
</dbReference>
<feature type="compositionally biased region" description="Polar residues" evidence="1">
    <location>
        <begin position="29"/>
        <end position="38"/>
    </location>
</feature>
<gene>
    <name evidence="2" type="ORF">ACFQS8_10520</name>
</gene>
<dbReference type="EMBL" id="JBHTBR010000005">
    <property type="protein sequence ID" value="MFC7292049.1"/>
    <property type="molecule type" value="Genomic_DNA"/>
</dbReference>
<dbReference type="PANTHER" id="PTHR33361:SF16">
    <property type="entry name" value="DUF885 DOMAIN-CONTAINING PROTEIN"/>
    <property type="match status" value="1"/>
</dbReference>
<dbReference type="Pfam" id="PF05960">
    <property type="entry name" value="DUF885"/>
    <property type="match status" value="1"/>
</dbReference>
<reference evidence="3" key="1">
    <citation type="journal article" date="2019" name="Int. J. Syst. Evol. Microbiol.">
        <title>The Global Catalogue of Microorganisms (GCM) 10K type strain sequencing project: providing services to taxonomists for standard genome sequencing and annotation.</title>
        <authorList>
            <consortium name="The Broad Institute Genomics Platform"/>
            <consortium name="The Broad Institute Genome Sequencing Center for Infectious Disease"/>
            <person name="Wu L."/>
            <person name="Ma J."/>
        </authorList>
    </citation>
    <scope>NUCLEOTIDE SEQUENCE [LARGE SCALE GENOMIC DNA]</scope>
    <source>
        <strain evidence="3">CCUG 51308</strain>
    </source>
</reference>